<dbReference type="EMBL" id="VDEP01000137">
    <property type="protein sequence ID" value="KAA1129331.1"/>
    <property type="molecule type" value="Genomic_DNA"/>
</dbReference>
<evidence type="ECO:0000256" key="1">
    <source>
        <dbReference type="SAM" id="MobiDB-lite"/>
    </source>
</evidence>
<feature type="compositionally biased region" description="Polar residues" evidence="1">
    <location>
        <begin position="84"/>
        <end position="100"/>
    </location>
</feature>
<reference evidence="2 3" key="1">
    <citation type="submission" date="2019-05" db="EMBL/GenBank/DDBJ databases">
        <title>Emergence of the Ug99 lineage of the wheat stem rust pathogen through somatic hybridization.</title>
        <authorList>
            <person name="Li F."/>
            <person name="Upadhyaya N.M."/>
            <person name="Sperschneider J."/>
            <person name="Matny O."/>
            <person name="Nguyen-Phuc H."/>
            <person name="Mago R."/>
            <person name="Raley C."/>
            <person name="Miller M.E."/>
            <person name="Silverstein K.A.T."/>
            <person name="Henningsen E."/>
            <person name="Hirsch C.D."/>
            <person name="Visser B."/>
            <person name="Pretorius Z.A."/>
            <person name="Steffenson B.J."/>
            <person name="Schwessinger B."/>
            <person name="Dodds P.N."/>
            <person name="Figueroa M."/>
        </authorList>
    </citation>
    <scope>NUCLEOTIDE SEQUENCE [LARGE SCALE GENOMIC DNA]</scope>
    <source>
        <strain evidence="2 3">Ug99</strain>
    </source>
</reference>
<proteinExistence type="predicted"/>
<feature type="compositionally biased region" description="Polar residues" evidence="1">
    <location>
        <begin position="1007"/>
        <end position="1023"/>
    </location>
</feature>
<sequence length="1023" mass="113547">MYAFEAGRTAGAFGKAEETAASGAKAASAAKDLQELNKAGSSSFKAGAGAGAGAGGDTRSFSFPGESNSKLTLPPTKDHPLPSTDASFNPSTAKTDSSSEAFDPSKQKSLENPKQESAEPPKKTPPKTPEITPAPHDQPKPTTEPPKKTPQETPEITPAPHDQSKEISPSFGPPKKTPSDTTPFQPPSTPPGSTVPKFVPKANPPKQNLFSPRLKTKYGDAVTRFKTPRAPARSTSELSSSPSDLSELSELRSPTHEAPELPIGPDAQVRPRPVFHPKDERFPLYTTAGRRPPTNEELAAFNTEKDKIIKAFKDGDYGYQLGNGDLYTVENLAKLLDERMPPKMVMTSASKEPVVAKQPYKKYLKMLSEYSDHKDKIARIDSALEAVQGISRGVPRPIPAPTVSETKLGVISLIGQLDEAKLAKFEPESEAAVKSLGRTNWKMPKPLESYFPDLLKEKYQAIDITKFSDAREIQLAPKNPGELANPTFSTAEEVIHALPADFDATTELYRYTLIKGFEKVLDDVRPSVKLILDRTTTKPMQAVFKKPSLLKPQIEAYINKLGETDFQRLHGIRPSQMFEKLSQPATPADKIKYALTSRKQFLAEDDFGALELVGYHPQLFRDKLDKMIIQTKSINDPKTAEYLKTLQSLRDEAFTNDPANHAYVEKLFEDKFIDATTRAKLNQPGISQQQFLEALGTQEGFSERLMTPFKQDLLATTTTPHPFPVKVDGVEAHDEAKYIMTQTYLEDLDKRAKSFYLTKDAFEAPNSMKFDQAIEVYDPKAVRKYVKKPDPDLLAKAYVEFHLPRKPAFKPDVPKPKPAPAPAPAPVDKVAYKSRLDKFFSEINRPASPANDIRIPGLGVDNEKFRNLGTVDRRLAEFIREPLTRYDYRLIGTPWEKMPFADRVKLNDAAKFIFRDLDKLIEEAASTPERLARLTRLENQLNDSIPGMLEIMQRIRQHANRGNGWFDATKTEASIDTINQAYRARMAKLKALEEQKTQNLVAGGSAPTEQANVLPSVQNNPAK</sequence>
<dbReference type="Proteomes" id="UP000325313">
    <property type="component" value="Unassembled WGS sequence"/>
</dbReference>
<feature type="compositionally biased region" description="Low complexity" evidence="1">
    <location>
        <begin position="234"/>
        <end position="248"/>
    </location>
</feature>
<name>A0A5B0RTV9_PUCGR</name>
<feature type="compositionally biased region" description="Basic and acidic residues" evidence="1">
    <location>
        <begin position="249"/>
        <end position="259"/>
    </location>
</feature>
<protein>
    <submittedName>
        <fullName evidence="2">Uncharacterized protein</fullName>
    </submittedName>
</protein>
<feature type="region of interest" description="Disordered" evidence="1">
    <location>
        <begin position="1000"/>
        <end position="1023"/>
    </location>
</feature>
<feature type="compositionally biased region" description="Basic and acidic residues" evidence="1">
    <location>
        <begin position="103"/>
        <end position="122"/>
    </location>
</feature>
<feature type="compositionally biased region" description="Polar residues" evidence="1">
    <location>
        <begin position="59"/>
        <end position="71"/>
    </location>
</feature>
<feature type="region of interest" description="Disordered" evidence="1">
    <location>
        <begin position="41"/>
        <end position="270"/>
    </location>
</feature>
<organism evidence="2 3">
    <name type="scientific">Puccinia graminis f. sp. tritici</name>
    <dbReference type="NCBI Taxonomy" id="56615"/>
    <lineage>
        <taxon>Eukaryota</taxon>
        <taxon>Fungi</taxon>
        <taxon>Dikarya</taxon>
        <taxon>Basidiomycota</taxon>
        <taxon>Pucciniomycotina</taxon>
        <taxon>Pucciniomycetes</taxon>
        <taxon>Pucciniales</taxon>
        <taxon>Pucciniaceae</taxon>
        <taxon>Puccinia</taxon>
    </lineage>
</organism>
<dbReference type="AlphaFoldDB" id="A0A5B0RTV9"/>
<feature type="compositionally biased region" description="Low complexity" evidence="1">
    <location>
        <begin position="19"/>
        <end position="29"/>
    </location>
</feature>
<evidence type="ECO:0000313" key="2">
    <source>
        <dbReference type="EMBL" id="KAA1129331.1"/>
    </source>
</evidence>
<feature type="region of interest" description="Disordered" evidence="1">
    <location>
        <begin position="1"/>
        <end position="29"/>
    </location>
</feature>
<gene>
    <name evidence="2" type="ORF">PGTUg99_027768</name>
</gene>
<comment type="caution">
    <text evidence="2">The sequence shown here is derived from an EMBL/GenBank/DDBJ whole genome shotgun (WGS) entry which is preliminary data.</text>
</comment>
<accession>A0A5B0RTV9</accession>
<evidence type="ECO:0000313" key="3">
    <source>
        <dbReference type="Proteomes" id="UP000325313"/>
    </source>
</evidence>